<organism evidence="7 8">
    <name type="scientific">Salmonella enterica subsp. arizonae</name>
    <dbReference type="NCBI Taxonomy" id="59203"/>
    <lineage>
        <taxon>Bacteria</taxon>
        <taxon>Pseudomonadati</taxon>
        <taxon>Pseudomonadota</taxon>
        <taxon>Gammaproteobacteria</taxon>
        <taxon>Enterobacterales</taxon>
        <taxon>Enterobacteriaceae</taxon>
        <taxon>Salmonella</taxon>
    </lineage>
</organism>
<feature type="transmembrane region" description="Helical" evidence="6">
    <location>
        <begin position="93"/>
        <end position="111"/>
    </location>
</feature>
<feature type="transmembrane region" description="Helical" evidence="6">
    <location>
        <begin position="68"/>
        <end position="87"/>
    </location>
</feature>
<dbReference type="Pfam" id="PF01925">
    <property type="entry name" value="TauE"/>
    <property type="match status" value="1"/>
</dbReference>
<evidence type="ECO:0000256" key="4">
    <source>
        <dbReference type="ARBA" id="ARBA00022989"/>
    </source>
</evidence>
<evidence type="ECO:0000256" key="1">
    <source>
        <dbReference type="ARBA" id="ARBA00004141"/>
    </source>
</evidence>
<reference evidence="7 8" key="1">
    <citation type="submission" date="2018-06" db="EMBL/GenBank/DDBJ databases">
        <authorList>
            <consortium name="Pathogen Informatics"/>
            <person name="Doyle S."/>
        </authorList>
    </citation>
    <scope>NUCLEOTIDE SEQUENCE [LARGE SCALE GENOMIC DNA]</scope>
    <source>
        <strain evidence="7 8">NCTC7307</strain>
    </source>
</reference>
<evidence type="ECO:0000313" key="8">
    <source>
        <dbReference type="Proteomes" id="UP000248731"/>
    </source>
</evidence>
<evidence type="ECO:0000256" key="5">
    <source>
        <dbReference type="ARBA" id="ARBA00023136"/>
    </source>
</evidence>
<dbReference type="AlphaFoldDB" id="A0A2X4T4R9"/>
<comment type="similarity">
    <text evidence="2 6">Belongs to the 4-toluene sulfonate uptake permease (TSUP) (TC 2.A.102) family.</text>
</comment>
<keyword evidence="3 6" id="KW-0812">Transmembrane</keyword>
<dbReference type="Proteomes" id="UP000248731">
    <property type="component" value="Chromosome 1"/>
</dbReference>
<sequence>MITIMSVFLLAGIVKGVIGLGLPTISMGLLTVVMAPASAASLLIIPSLVTNIWQLFTGPAFLSLIKRLWGFIAGIFIGTLFSVLPGLTSTSSWTEAVLGIVLIMYGLWGAYCHEVPVPG</sequence>
<evidence type="ECO:0000313" key="7">
    <source>
        <dbReference type="EMBL" id="SQI22557.1"/>
    </source>
</evidence>
<accession>A0A2X4T4R9</accession>
<comment type="subcellular location">
    <subcellularLocation>
        <location evidence="6">Cell inner membrane</location>
        <topology evidence="6">Multi-pass membrane protein</topology>
    </subcellularLocation>
    <subcellularLocation>
        <location evidence="1">Membrane</location>
        <topology evidence="1">Multi-pass membrane protein</topology>
    </subcellularLocation>
</comment>
<proteinExistence type="inferred from homology"/>
<dbReference type="EMBL" id="LS483466">
    <property type="protein sequence ID" value="SQI22557.1"/>
    <property type="molecule type" value="Genomic_DNA"/>
</dbReference>
<feature type="transmembrane region" description="Helical" evidence="6">
    <location>
        <begin position="29"/>
        <end position="56"/>
    </location>
</feature>
<keyword evidence="4 6" id="KW-1133">Transmembrane helix</keyword>
<dbReference type="InterPro" id="IPR002781">
    <property type="entry name" value="TM_pro_TauE-like"/>
</dbReference>
<gene>
    <name evidence="7" type="ORF">NCTC7307_01728</name>
</gene>
<dbReference type="GO" id="GO:0005886">
    <property type="term" value="C:plasma membrane"/>
    <property type="evidence" value="ECO:0007669"/>
    <property type="project" value="UniProtKB-SubCell"/>
</dbReference>
<protein>
    <recommendedName>
        <fullName evidence="6">Probable membrane transporter protein</fullName>
    </recommendedName>
</protein>
<keyword evidence="6" id="KW-0997">Cell inner membrane</keyword>
<keyword evidence="8" id="KW-1185">Reference proteome</keyword>
<evidence type="ECO:0000256" key="3">
    <source>
        <dbReference type="ARBA" id="ARBA00022692"/>
    </source>
</evidence>
<keyword evidence="5 6" id="KW-0472">Membrane</keyword>
<keyword evidence="6" id="KW-1003">Cell membrane</keyword>
<evidence type="ECO:0000256" key="6">
    <source>
        <dbReference type="RuleBase" id="RU363041"/>
    </source>
</evidence>
<name>A0A2X4T4R9_SALER</name>
<evidence type="ECO:0000256" key="2">
    <source>
        <dbReference type="ARBA" id="ARBA00009142"/>
    </source>
</evidence>